<dbReference type="InterPro" id="IPR020552">
    <property type="entry name" value="Inositol_monoPase_Li-sen"/>
</dbReference>
<dbReference type="EC" id="3.1.3.25" evidence="4"/>
<keyword evidence="10" id="KW-1185">Reference proteome</keyword>
<feature type="binding site" evidence="8">
    <location>
        <position position="91"/>
    </location>
    <ligand>
        <name>Mg(2+)</name>
        <dbReference type="ChEBI" id="CHEBI:18420"/>
        <label>1</label>
        <note>catalytic</note>
    </ligand>
</feature>
<dbReference type="SUPFAM" id="SSF56655">
    <property type="entry name" value="Carbohydrate phosphatase"/>
    <property type="match status" value="1"/>
</dbReference>
<accession>A0A4S3PKY0</accession>
<comment type="catalytic activity">
    <reaction evidence="1">
        <text>a myo-inositol phosphate + H2O = myo-inositol + phosphate</text>
        <dbReference type="Rhea" id="RHEA:24056"/>
        <dbReference type="ChEBI" id="CHEBI:15377"/>
        <dbReference type="ChEBI" id="CHEBI:17268"/>
        <dbReference type="ChEBI" id="CHEBI:43474"/>
        <dbReference type="ChEBI" id="CHEBI:84139"/>
        <dbReference type="EC" id="3.1.3.25"/>
    </reaction>
</comment>
<dbReference type="RefSeq" id="WP_136381577.1">
    <property type="nucleotide sequence ID" value="NZ_SLUB01000067.1"/>
</dbReference>
<comment type="pathway">
    <text evidence="3">Polyol metabolism; myo-inositol biosynthesis; myo-inositol from D-glucose 6-phosphate: step 2/2.</text>
</comment>
<dbReference type="GO" id="GO:0007165">
    <property type="term" value="P:signal transduction"/>
    <property type="evidence" value="ECO:0007669"/>
    <property type="project" value="TreeGrafter"/>
</dbReference>
<dbReference type="EMBL" id="SLUB01000067">
    <property type="protein sequence ID" value="THE09675.1"/>
    <property type="molecule type" value="Genomic_DNA"/>
</dbReference>
<evidence type="ECO:0000313" key="10">
    <source>
        <dbReference type="Proteomes" id="UP000306477"/>
    </source>
</evidence>
<dbReference type="Gene3D" id="3.40.190.80">
    <property type="match status" value="1"/>
</dbReference>
<sequence length="267" mass="30459">MNWNEVYQIAKEWTYEAGEILRRATKESVNVEYKTSAADIVTNKDKEIEQFFIEQIKTSFPTHFFLGEEGLAANQDFNPENEIVWIVDPIDGTTNFVHQKRNFAISIGIYEKGAPRIGIVYDPIADEMFHAVAGQGAYLNEQPLSKLEAKALEEANISICQYWLVPNDRVDHTIFTEMIQKARGTRYLGSAALEIVYVACGRLETYFDFRLSPWDIAGGMVILQEVGGVMKTLENQPFSVFSPQITVFSNNDVLKEIFETIHREKNK</sequence>
<evidence type="ECO:0000256" key="4">
    <source>
        <dbReference type="ARBA" id="ARBA00013106"/>
    </source>
</evidence>
<dbReference type="STRING" id="1033734.GCA_000285535_01128"/>
<dbReference type="OrthoDB" id="9772456at2"/>
<keyword evidence="6" id="KW-0378">Hydrolase</keyword>
<proteinExistence type="predicted"/>
<dbReference type="CDD" id="cd01637">
    <property type="entry name" value="IMPase_like"/>
    <property type="match status" value="1"/>
</dbReference>
<dbReference type="PROSITE" id="PS00630">
    <property type="entry name" value="IMP_2"/>
    <property type="match status" value="1"/>
</dbReference>
<dbReference type="InterPro" id="IPR020583">
    <property type="entry name" value="Inositol_monoP_metal-BS"/>
</dbReference>
<dbReference type="FunFam" id="3.30.540.10:FF:000003">
    <property type="entry name" value="Inositol-1-monophosphatase"/>
    <property type="match status" value="1"/>
</dbReference>
<gene>
    <name evidence="9" type="ORF">E1I69_21405</name>
</gene>
<dbReference type="InterPro" id="IPR020550">
    <property type="entry name" value="Inositol_monophosphatase_CS"/>
</dbReference>
<dbReference type="AlphaFoldDB" id="A0A4S3PKY0"/>
<dbReference type="GO" id="GO:0006021">
    <property type="term" value="P:inositol biosynthetic process"/>
    <property type="evidence" value="ECO:0007669"/>
    <property type="project" value="UniProtKB-UniPathway"/>
</dbReference>
<dbReference type="InterPro" id="IPR000760">
    <property type="entry name" value="Inositol_monophosphatase-like"/>
</dbReference>
<dbReference type="PRINTS" id="PR00377">
    <property type="entry name" value="IMPHPHTASES"/>
</dbReference>
<feature type="binding site" evidence="8">
    <location>
        <position position="68"/>
    </location>
    <ligand>
        <name>Mg(2+)</name>
        <dbReference type="ChEBI" id="CHEBI:18420"/>
        <label>1</label>
        <note>catalytic</note>
    </ligand>
</feature>
<keyword evidence="5 8" id="KW-0479">Metal-binding</keyword>
<dbReference type="GO" id="GO:0008934">
    <property type="term" value="F:inositol monophosphate 1-phosphatase activity"/>
    <property type="evidence" value="ECO:0007669"/>
    <property type="project" value="TreeGrafter"/>
</dbReference>
<dbReference type="PROSITE" id="PS00629">
    <property type="entry name" value="IMP_1"/>
    <property type="match status" value="1"/>
</dbReference>
<evidence type="ECO:0000313" key="9">
    <source>
        <dbReference type="EMBL" id="THE09675.1"/>
    </source>
</evidence>
<comment type="caution">
    <text evidence="9">The sequence shown here is derived from an EMBL/GenBank/DDBJ whole genome shotgun (WGS) entry which is preliminary data.</text>
</comment>
<evidence type="ECO:0000256" key="3">
    <source>
        <dbReference type="ARBA" id="ARBA00005152"/>
    </source>
</evidence>
<reference evidence="9 10" key="1">
    <citation type="journal article" date="2019" name="Indoor Air">
        <title>Impacts of indoor surface finishes on bacterial viability.</title>
        <authorList>
            <person name="Hu J."/>
            <person name="Maamar S.B."/>
            <person name="Glawe A.J."/>
            <person name="Gottel N."/>
            <person name="Gilbert J.A."/>
            <person name="Hartmann E.M."/>
        </authorList>
    </citation>
    <scope>NUCLEOTIDE SEQUENCE [LARGE SCALE GENOMIC DNA]</scope>
    <source>
        <strain evidence="9 10">AF060A6</strain>
    </source>
</reference>
<evidence type="ECO:0000256" key="5">
    <source>
        <dbReference type="ARBA" id="ARBA00022723"/>
    </source>
</evidence>
<dbReference type="Pfam" id="PF00459">
    <property type="entry name" value="Inositol_P"/>
    <property type="match status" value="1"/>
</dbReference>
<dbReference type="GO" id="GO:0046854">
    <property type="term" value="P:phosphatidylinositol phosphate biosynthetic process"/>
    <property type="evidence" value="ECO:0007669"/>
    <property type="project" value="InterPro"/>
</dbReference>
<evidence type="ECO:0000256" key="6">
    <source>
        <dbReference type="ARBA" id="ARBA00022801"/>
    </source>
</evidence>
<dbReference type="PRINTS" id="PR00378">
    <property type="entry name" value="LIIMPHPHTASE"/>
</dbReference>
<protein>
    <recommendedName>
        <fullName evidence="4">inositol-phosphate phosphatase</fullName>
        <ecNumber evidence="4">3.1.3.25</ecNumber>
    </recommendedName>
</protein>
<dbReference type="Proteomes" id="UP000306477">
    <property type="component" value="Unassembled WGS sequence"/>
</dbReference>
<organism evidence="9 10">
    <name type="scientific">Bacillus timonensis</name>
    <dbReference type="NCBI Taxonomy" id="1033734"/>
    <lineage>
        <taxon>Bacteria</taxon>
        <taxon>Bacillati</taxon>
        <taxon>Bacillota</taxon>
        <taxon>Bacilli</taxon>
        <taxon>Bacillales</taxon>
        <taxon>Bacillaceae</taxon>
        <taxon>Bacillus</taxon>
    </lineage>
</organism>
<name>A0A4S3PKY0_9BACI</name>
<feature type="binding site" evidence="8">
    <location>
        <position position="90"/>
    </location>
    <ligand>
        <name>Mg(2+)</name>
        <dbReference type="ChEBI" id="CHEBI:18420"/>
        <label>2</label>
    </ligand>
</feature>
<evidence type="ECO:0000256" key="1">
    <source>
        <dbReference type="ARBA" id="ARBA00001033"/>
    </source>
</evidence>
<evidence type="ECO:0000256" key="2">
    <source>
        <dbReference type="ARBA" id="ARBA00001946"/>
    </source>
</evidence>
<feature type="binding site" evidence="8">
    <location>
        <position position="215"/>
    </location>
    <ligand>
        <name>Mg(2+)</name>
        <dbReference type="ChEBI" id="CHEBI:18420"/>
        <label>1</label>
        <note>catalytic</note>
    </ligand>
</feature>
<feature type="binding site" evidence="8">
    <location>
        <position position="88"/>
    </location>
    <ligand>
        <name>Mg(2+)</name>
        <dbReference type="ChEBI" id="CHEBI:18420"/>
        <label>1</label>
        <note>catalytic</note>
    </ligand>
</feature>
<evidence type="ECO:0000256" key="7">
    <source>
        <dbReference type="ARBA" id="ARBA00022842"/>
    </source>
</evidence>
<evidence type="ECO:0000256" key="8">
    <source>
        <dbReference type="PIRSR" id="PIRSR600760-2"/>
    </source>
</evidence>
<dbReference type="PANTHER" id="PTHR20854">
    <property type="entry name" value="INOSITOL MONOPHOSPHATASE"/>
    <property type="match status" value="1"/>
</dbReference>
<dbReference type="PANTHER" id="PTHR20854:SF4">
    <property type="entry name" value="INOSITOL-1-MONOPHOSPHATASE-RELATED"/>
    <property type="match status" value="1"/>
</dbReference>
<dbReference type="Gene3D" id="3.30.540.10">
    <property type="entry name" value="Fructose-1,6-Bisphosphatase, subunit A, domain 1"/>
    <property type="match status" value="1"/>
</dbReference>
<keyword evidence="7 8" id="KW-0460">Magnesium</keyword>
<dbReference type="UniPathway" id="UPA00823">
    <property type="reaction ID" value="UER00788"/>
</dbReference>
<comment type="cofactor">
    <cofactor evidence="2 8">
        <name>Mg(2+)</name>
        <dbReference type="ChEBI" id="CHEBI:18420"/>
    </cofactor>
</comment>
<dbReference type="GO" id="GO:0046872">
    <property type="term" value="F:metal ion binding"/>
    <property type="evidence" value="ECO:0007669"/>
    <property type="project" value="UniProtKB-KW"/>
</dbReference>